<dbReference type="EMBL" id="JYDO01000002">
    <property type="protein sequence ID" value="KRZ80564.1"/>
    <property type="molecule type" value="Genomic_DNA"/>
</dbReference>
<dbReference type="AlphaFoldDB" id="A0A0V1N954"/>
<protein>
    <submittedName>
        <fullName evidence="1">Uncharacterized protein</fullName>
    </submittedName>
</protein>
<reference evidence="1 2" key="1">
    <citation type="submission" date="2015-01" db="EMBL/GenBank/DDBJ databases">
        <title>Evolution of Trichinella species and genotypes.</title>
        <authorList>
            <person name="Korhonen P.K."/>
            <person name="Edoardo P."/>
            <person name="Giuseppe L.R."/>
            <person name="Gasser R.B."/>
        </authorList>
    </citation>
    <scope>NUCLEOTIDE SEQUENCE [LARGE SCALE GENOMIC DNA]</scope>
    <source>
        <strain evidence="1">ISS1980</strain>
    </source>
</reference>
<evidence type="ECO:0000313" key="1">
    <source>
        <dbReference type="EMBL" id="KRZ80564.1"/>
    </source>
</evidence>
<proteinExistence type="predicted"/>
<name>A0A0V1N954_9BILA</name>
<sequence>MNRIDNKKSENYNELRRTLHESVSVEILASFAVASCWFLLAHAVSSSSRHSQATCYAGALIRCPNGSTTTGVTERHAEQRLIRCRLVGSWGTVARSHPRSWPAASLNWAGWEVLLPRLCVYLSRTGNEERRRTAVVITIESDTNS</sequence>
<gene>
    <name evidence="1" type="ORF">T10_3323</name>
</gene>
<accession>A0A0V1N954</accession>
<keyword evidence="2" id="KW-1185">Reference proteome</keyword>
<dbReference type="Proteomes" id="UP000054843">
    <property type="component" value="Unassembled WGS sequence"/>
</dbReference>
<dbReference type="OrthoDB" id="5929758at2759"/>
<comment type="caution">
    <text evidence="1">The sequence shown here is derived from an EMBL/GenBank/DDBJ whole genome shotgun (WGS) entry which is preliminary data.</text>
</comment>
<evidence type="ECO:0000313" key="2">
    <source>
        <dbReference type="Proteomes" id="UP000054843"/>
    </source>
</evidence>
<organism evidence="1 2">
    <name type="scientific">Trichinella papuae</name>
    <dbReference type="NCBI Taxonomy" id="268474"/>
    <lineage>
        <taxon>Eukaryota</taxon>
        <taxon>Metazoa</taxon>
        <taxon>Ecdysozoa</taxon>
        <taxon>Nematoda</taxon>
        <taxon>Enoplea</taxon>
        <taxon>Dorylaimia</taxon>
        <taxon>Trichinellida</taxon>
        <taxon>Trichinellidae</taxon>
        <taxon>Trichinella</taxon>
    </lineage>
</organism>